<keyword evidence="1" id="KW-0040">ANK repeat</keyword>
<dbReference type="InterPro" id="IPR036770">
    <property type="entry name" value="Ankyrin_rpt-contain_sf"/>
</dbReference>
<sequence length="416" mass="48715">KGTSLKTFKELALTMLAATVLVLGYNFYTSLNTTKISVHTDMNLSNHPELKGIVFQEELDRIGFESWDIDEFEKYPEKNQTLKPLRQYLKDKDTNKVLNFLKDNNLSVDVRLQYNTTPLMYSSFYNDLNTSKELIKLGANIRAKDRYSLAPLAYAISHNSIDVVKLLIDNGVKFEEVPRVQGYLISPEYKGSIGSIIIDKDTLTINYDLYIGEKYYSTRNNSETGEPFKDYWSGKVNLFYYVVRRNFIEIAKLILESGYKPDCKFDNTLGKNCFKELTKMPNYEPMLELMLEHNVSGQPNEEELKKAYDHCLFLHEHGWNEKELNKDEKLFFDDLHIKFLNKTCSDRNSTFKNTKEYIKFKNQNTLMIELTNIGADEFERNLSKKINKNKKVIYKNQTDTIYNKINHIEHKLKNKE</sequence>
<dbReference type="InterPro" id="IPR002110">
    <property type="entry name" value="Ankyrin_rpt"/>
</dbReference>
<comment type="caution">
    <text evidence="2">The sequence shown here is derived from an EMBL/GenBank/DDBJ whole genome shotgun (WGS) entry which is preliminary data.</text>
</comment>
<evidence type="ECO:0000313" key="2">
    <source>
        <dbReference type="EMBL" id="PSM51217.1"/>
    </source>
</evidence>
<organism evidence="2 3">
    <name type="scientific">Campylobacter blaseri</name>
    <dbReference type="NCBI Taxonomy" id="2042961"/>
    <lineage>
        <taxon>Bacteria</taxon>
        <taxon>Pseudomonadati</taxon>
        <taxon>Campylobacterota</taxon>
        <taxon>Epsilonproteobacteria</taxon>
        <taxon>Campylobacterales</taxon>
        <taxon>Campylobacteraceae</taxon>
        <taxon>Campylobacter</taxon>
    </lineage>
</organism>
<dbReference type="Proteomes" id="UP000240535">
    <property type="component" value="Unassembled WGS sequence"/>
</dbReference>
<dbReference type="InterPro" id="IPR052801">
    <property type="entry name" value="Ankyrin-EF-hand"/>
</dbReference>
<feature type="repeat" description="ANK" evidence="1">
    <location>
        <begin position="114"/>
        <end position="146"/>
    </location>
</feature>
<protein>
    <submittedName>
        <fullName evidence="2">Uncharacterized protein</fullName>
    </submittedName>
</protein>
<dbReference type="SUPFAM" id="SSF48403">
    <property type="entry name" value="Ankyrin repeat"/>
    <property type="match status" value="1"/>
</dbReference>
<dbReference type="Pfam" id="PF12796">
    <property type="entry name" value="Ank_2"/>
    <property type="match status" value="1"/>
</dbReference>
<dbReference type="PANTHER" id="PTHR24127">
    <property type="entry name" value="ANKYRIN REPEAT AND EF-HAND DOMAIN-CONTAINING PROTEIN 1"/>
    <property type="match status" value="1"/>
</dbReference>
<dbReference type="EMBL" id="PDHH01000016">
    <property type="protein sequence ID" value="PSM51217.1"/>
    <property type="molecule type" value="Genomic_DNA"/>
</dbReference>
<evidence type="ECO:0000313" key="3">
    <source>
        <dbReference type="Proteomes" id="UP000240535"/>
    </source>
</evidence>
<keyword evidence="3" id="KW-1185">Reference proteome</keyword>
<dbReference type="AlphaFoldDB" id="A0A2P8QY84"/>
<evidence type="ECO:0000256" key="1">
    <source>
        <dbReference type="PROSITE-ProRule" id="PRU00023"/>
    </source>
</evidence>
<name>A0A2P8QY84_9BACT</name>
<dbReference type="PROSITE" id="PS50088">
    <property type="entry name" value="ANK_REPEAT"/>
    <property type="match status" value="1"/>
</dbReference>
<dbReference type="PANTHER" id="PTHR24127:SF1">
    <property type="entry name" value="ANKYRIN REPEAT AND EF-HAND DOMAIN-CONTAINING PROTEIN 1"/>
    <property type="match status" value="1"/>
</dbReference>
<reference evidence="3" key="1">
    <citation type="submission" date="2017-10" db="EMBL/GenBank/DDBJ databases">
        <title>Campylobacter species from seals.</title>
        <authorList>
            <person name="Gilbert M.J."/>
            <person name="Zomer A.L."/>
            <person name="Timmerman A.J."/>
            <person name="Duim B."/>
            <person name="Wagenaar J.A."/>
        </authorList>
    </citation>
    <scope>NUCLEOTIDE SEQUENCE [LARGE SCALE GENOMIC DNA]</scope>
    <source>
        <strain evidence="3">17S00004-5</strain>
    </source>
</reference>
<gene>
    <name evidence="2" type="ORF">CQ405_09260</name>
</gene>
<proteinExistence type="predicted"/>
<dbReference type="SMART" id="SM00248">
    <property type="entry name" value="ANK"/>
    <property type="match status" value="4"/>
</dbReference>
<feature type="non-terminal residue" evidence="2">
    <location>
        <position position="1"/>
    </location>
</feature>
<accession>A0A2P8QY84</accession>
<dbReference type="Gene3D" id="1.25.40.20">
    <property type="entry name" value="Ankyrin repeat-containing domain"/>
    <property type="match status" value="1"/>
</dbReference>